<accession>A0A124JU98</accession>
<evidence type="ECO:0000313" key="2">
    <source>
        <dbReference type="EMBL" id="KUR71015.1"/>
    </source>
</evidence>
<reference evidence="2 3" key="1">
    <citation type="submission" date="2015-10" db="EMBL/GenBank/DDBJ databases">
        <title>Draft genome sequence of Novosphingobium fuchskuhlense DSM 25065 isolated from a surface water sample of the southwest basin of Lake Grosse Fuchskuhle.</title>
        <authorList>
            <person name="Ruckert C."/>
            <person name="Winkler A."/>
            <person name="Glaeser J."/>
            <person name="Grossart H.-P."/>
            <person name="Kalinowski J."/>
            <person name="Glaeser S."/>
        </authorList>
    </citation>
    <scope>NUCLEOTIDE SEQUENCE [LARGE SCALE GENOMIC DNA]</scope>
    <source>
        <strain evidence="2 3">FNE08-7</strain>
    </source>
</reference>
<dbReference type="Proteomes" id="UP000058012">
    <property type="component" value="Unassembled WGS sequence"/>
</dbReference>
<dbReference type="Gene3D" id="3.10.450.50">
    <property type="match status" value="1"/>
</dbReference>
<dbReference type="Pfam" id="PF13577">
    <property type="entry name" value="SnoaL_4"/>
    <property type="match status" value="1"/>
</dbReference>
<dbReference type="SUPFAM" id="SSF54427">
    <property type="entry name" value="NTF2-like"/>
    <property type="match status" value="1"/>
</dbReference>
<gene>
    <name evidence="2" type="ORF">AQZ52_09920</name>
</gene>
<dbReference type="InterPro" id="IPR032710">
    <property type="entry name" value="NTF2-like_dom_sf"/>
</dbReference>
<sequence>MATTLEQRLDRLETRLALQDLTSDYCLGFDKRDMGRFLAIWWPDAVWEIGPPFGDFIGHEGVVHAVEDILWPAWKDSTHYTTNLRVTPVSLDVIAGICDVYCIGNSIEGQAQSVAATYTDRFERRDGVWKIARRKVTMQHFSPLTGITLSAPQ</sequence>
<feature type="domain" description="SnoaL-like" evidence="1">
    <location>
        <begin position="11"/>
        <end position="135"/>
    </location>
</feature>
<evidence type="ECO:0000259" key="1">
    <source>
        <dbReference type="Pfam" id="PF13577"/>
    </source>
</evidence>
<organism evidence="2 3">
    <name type="scientific">Novosphingobium fuchskuhlense</name>
    <dbReference type="NCBI Taxonomy" id="1117702"/>
    <lineage>
        <taxon>Bacteria</taxon>
        <taxon>Pseudomonadati</taxon>
        <taxon>Pseudomonadota</taxon>
        <taxon>Alphaproteobacteria</taxon>
        <taxon>Sphingomonadales</taxon>
        <taxon>Sphingomonadaceae</taxon>
        <taxon>Novosphingobium</taxon>
    </lineage>
</organism>
<dbReference type="CDD" id="cd00531">
    <property type="entry name" value="NTF2_like"/>
    <property type="match status" value="1"/>
</dbReference>
<dbReference type="RefSeq" id="WP_067909910.1">
    <property type="nucleotide sequence ID" value="NZ_KQ954245.1"/>
</dbReference>
<name>A0A124JU98_9SPHN</name>
<dbReference type="EMBL" id="LLZS01000007">
    <property type="protein sequence ID" value="KUR71015.1"/>
    <property type="molecule type" value="Genomic_DNA"/>
</dbReference>
<comment type="caution">
    <text evidence="2">The sequence shown here is derived from an EMBL/GenBank/DDBJ whole genome shotgun (WGS) entry which is preliminary data.</text>
</comment>
<keyword evidence="3" id="KW-1185">Reference proteome</keyword>
<evidence type="ECO:0000313" key="3">
    <source>
        <dbReference type="Proteomes" id="UP000058012"/>
    </source>
</evidence>
<dbReference type="InterPro" id="IPR037401">
    <property type="entry name" value="SnoaL-like"/>
</dbReference>
<proteinExistence type="predicted"/>
<dbReference type="AlphaFoldDB" id="A0A124JU98"/>
<dbReference type="STRING" id="1117702.AQZ52_09920"/>
<dbReference type="OrthoDB" id="7425929at2"/>
<protein>
    <recommendedName>
        <fullName evidence="1">SnoaL-like domain-containing protein</fullName>
    </recommendedName>
</protein>